<dbReference type="Pfam" id="PF16848">
    <property type="entry name" value="SoDot-IcmSS"/>
    <property type="match status" value="1"/>
</dbReference>
<dbReference type="RefSeq" id="WP_058500720.1">
    <property type="nucleotide sequence ID" value="NZ_CAAAJA010000023.1"/>
</dbReference>
<sequence>MGYVLPVDAIKKLKNLRKDYEKIEGVDLKQPPSFFGLPTALGGTNVSSREKQISLIEKIIAVLESNLLDDEQITSQQQYEAKYSASKMIIAVCLYIRSQISPTYKVRSAKNSDLYSLLDEALGLHGYNTMSEEDKIECFNTAARLMSIKGAFEDANATLLKAGIPVFSEEEWNEFSSFVNKKSKLKKSDYDFVNWPCTSISKPLFGYVGSTVGATAGILSGHIISTSTPLFPSHNYAAATIGNGIILFGIGSTLGTPFIAPIIASKLMDTFLQIFLAKSLHYAMQLVGEGLGVAIGLPLDYAYHLLCKAYGSIYEYMGGEKPAGLTGLRIIDGKQMVNGLVIETKPVKESSLTEEQKENAILINRDGTCTIGNHTFNINKDIMPHVIEELEKRLSEKSASHKDLNVSSSAVLI</sequence>
<proteinExistence type="predicted"/>
<accession>A0A0W0WMT4</accession>
<comment type="caution">
    <text evidence="1">The sequence shown here is derived from an EMBL/GenBank/DDBJ whole genome shotgun (WGS) entry which is preliminary data.</text>
</comment>
<reference evidence="1 2" key="1">
    <citation type="submission" date="2015-11" db="EMBL/GenBank/DDBJ databases">
        <title>Genomic analysis of 38 Legionella species identifies large and diverse effector repertoires.</title>
        <authorList>
            <person name="Burstein D."/>
            <person name="Amaro F."/>
            <person name="Zusman T."/>
            <person name="Lifshitz Z."/>
            <person name="Cohen O."/>
            <person name="Gilbert J.A."/>
            <person name="Pupko T."/>
            <person name="Shuman H.A."/>
            <person name="Segal G."/>
        </authorList>
    </citation>
    <scope>NUCLEOTIDE SEQUENCE [LARGE SCALE GENOMIC DNA]</scope>
    <source>
        <strain evidence="1 2">Bercovier 4</strain>
    </source>
</reference>
<name>A0A0W0WMT4_9GAMM</name>
<dbReference type="OrthoDB" id="5635788at2"/>
<dbReference type="InterPro" id="IPR031758">
    <property type="entry name" value="SoDot-IcmSS"/>
</dbReference>
<keyword evidence="2" id="KW-1185">Reference proteome</keyword>
<dbReference type="AlphaFoldDB" id="A0A0W0WMT4"/>
<dbReference type="PATRIC" id="fig|454.4.peg.346"/>
<dbReference type="Gene3D" id="1.20.1440.330">
    <property type="match status" value="1"/>
</dbReference>
<dbReference type="InterPro" id="IPR044887">
    <property type="entry name" value="SoDot-IcmSS_sf"/>
</dbReference>
<evidence type="ECO:0000313" key="2">
    <source>
        <dbReference type="Proteomes" id="UP000054761"/>
    </source>
</evidence>
<evidence type="ECO:0000313" key="1">
    <source>
        <dbReference type="EMBL" id="KTD33624.1"/>
    </source>
</evidence>
<dbReference type="Proteomes" id="UP000054761">
    <property type="component" value="Unassembled WGS sequence"/>
</dbReference>
<gene>
    <name evidence="1" type="ORF">Lisr_0332</name>
</gene>
<dbReference type="EMBL" id="LNYH01000009">
    <property type="protein sequence ID" value="KTD33624.1"/>
    <property type="molecule type" value="Genomic_DNA"/>
</dbReference>
<protein>
    <submittedName>
        <fullName evidence="1">Substrate of the Dot/Icm secretion system</fullName>
    </submittedName>
</protein>
<organism evidence="1 2">
    <name type="scientific">Legionella israelensis</name>
    <dbReference type="NCBI Taxonomy" id="454"/>
    <lineage>
        <taxon>Bacteria</taxon>
        <taxon>Pseudomonadati</taxon>
        <taxon>Pseudomonadota</taxon>
        <taxon>Gammaproteobacteria</taxon>
        <taxon>Legionellales</taxon>
        <taxon>Legionellaceae</taxon>
        <taxon>Legionella</taxon>
    </lineage>
</organism>